<evidence type="ECO:0000313" key="3">
    <source>
        <dbReference type="Proteomes" id="UP000676336"/>
    </source>
</evidence>
<proteinExistence type="predicted"/>
<organism evidence="2 3">
    <name type="scientific">Rotaria magnacalcarata</name>
    <dbReference type="NCBI Taxonomy" id="392030"/>
    <lineage>
        <taxon>Eukaryota</taxon>
        <taxon>Metazoa</taxon>
        <taxon>Spiralia</taxon>
        <taxon>Gnathifera</taxon>
        <taxon>Rotifera</taxon>
        <taxon>Eurotatoria</taxon>
        <taxon>Bdelloidea</taxon>
        <taxon>Philodinida</taxon>
        <taxon>Philodinidae</taxon>
        <taxon>Rotaria</taxon>
    </lineage>
</organism>
<accession>A0A8S3H6C0</accession>
<gene>
    <name evidence="2" type="ORF">SMN809_LOCUS67676</name>
</gene>
<evidence type="ECO:0000259" key="1">
    <source>
        <dbReference type="Pfam" id="PF20252"/>
    </source>
</evidence>
<comment type="caution">
    <text evidence="2">The sequence shown here is derived from an EMBL/GenBank/DDBJ whole genome shotgun (WGS) entry which is preliminary data.</text>
</comment>
<protein>
    <recommendedName>
        <fullName evidence="1">Sec7/BIG1-like C-terminal domain-containing protein</fullName>
    </recommendedName>
</protein>
<dbReference type="Proteomes" id="UP000676336">
    <property type="component" value="Unassembled WGS sequence"/>
</dbReference>
<dbReference type="Pfam" id="PF20252">
    <property type="entry name" value="BIG2_C"/>
    <property type="match status" value="1"/>
</dbReference>
<dbReference type="EMBL" id="CAJOBI010315832">
    <property type="protein sequence ID" value="CAF5176710.1"/>
    <property type="molecule type" value="Genomic_DNA"/>
</dbReference>
<reference evidence="2" key="1">
    <citation type="submission" date="2021-02" db="EMBL/GenBank/DDBJ databases">
        <authorList>
            <person name="Nowell W R."/>
        </authorList>
    </citation>
    <scope>NUCLEOTIDE SEQUENCE</scope>
</reference>
<dbReference type="AlphaFoldDB" id="A0A8S3H6C0"/>
<sequence length="156" mass="18018">ALANVPSGQQALTYFANSDDFRDDCGMYNNMGLDQLLLLVDCLIESHMFARAFNSNHEQRNILWKAGYRGKAKPNLLTQETHSIACAFRILFRLFSDSKRSDSMDTLKRRILKLAHGSLEYYVTLQSESHRDAWTSVLILIFTKFLKLNDDRVKYC</sequence>
<evidence type="ECO:0000313" key="2">
    <source>
        <dbReference type="EMBL" id="CAF5176710.1"/>
    </source>
</evidence>
<feature type="non-terminal residue" evidence="2">
    <location>
        <position position="1"/>
    </location>
</feature>
<feature type="domain" description="Sec7/BIG1-like C-terminal" evidence="1">
    <location>
        <begin position="26"/>
        <end position="154"/>
    </location>
</feature>
<dbReference type="InterPro" id="IPR046455">
    <property type="entry name" value="Sec7/BIG1-like_C"/>
</dbReference>
<name>A0A8S3H6C0_9BILA</name>